<evidence type="ECO:0000313" key="2">
    <source>
        <dbReference type="EMBL" id="ORX14615.1"/>
    </source>
</evidence>
<dbReference type="Proteomes" id="UP000193964">
    <property type="component" value="Unassembled WGS sequence"/>
</dbReference>
<dbReference type="RefSeq" id="WP_165765975.1">
    <property type="nucleotide sequence ID" value="NZ_JACKUA010000026.1"/>
</dbReference>
<name>A0A1X2F870_9MYCO</name>
<dbReference type="InterPro" id="IPR038461">
    <property type="entry name" value="Schlafen_AlbA_2_dom_sf"/>
</dbReference>
<proteinExistence type="predicted"/>
<reference evidence="2 3" key="1">
    <citation type="submission" date="2016-01" db="EMBL/GenBank/DDBJ databases">
        <title>The new phylogeny of the genus Mycobacterium.</title>
        <authorList>
            <person name="Tarcisio F."/>
            <person name="Conor M."/>
            <person name="Antonella G."/>
            <person name="Elisabetta G."/>
            <person name="Giulia F.S."/>
            <person name="Sara T."/>
            <person name="Anna F."/>
            <person name="Clotilde B."/>
            <person name="Roberto B."/>
            <person name="Veronica D.S."/>
            <person name="Fabio R."/>
            <person name="Monica P."/>
            <person name="Olivier J."/>
            <person name="Enrico T."/>
            <person name="Nicola S."/>
        </authorList>
    </citation>
    <scope>NUCLEOTIDE SEQUENCE [LARGE SCALE GENOMIC DNA]</scope>
    <source>
        <strain evidence="2 3">ATCC 700010</strain>
    </source>
</reference>
<dbReference type="Gene3D" id="3.30.950.30">
    <property type="entry name" value="Schlafen, AAA domain"/>
    <property type="match status" value="1"/>
</dbReference>
<feature type="domain" description="Schlafen AlbA-2" evidence="1">
    <location>
        <begin position="33"/>
        <end position="156"/>
    </location>
</feature>
<dbReference type="Pfam" id="PF04326">
    <property type="entry name" value="SLFN_AlbA_2"/>
    <property type="match status" value="1"/>
</dbReference>
<protein>
    <recommendedName>
        <fullName evidence="1">Schlafen AlbA-2 domain-containing protein</fullName>
    </recommendedName>
</protein>
<organism evidence="2 3">
    <name type="scientific">Mycolicibacterium wolinskyi</name>
    <dbReference type="NCBI Taxonomy" id="59750"/>
    <lineage>
        <taxon>Bacteria</taxon>
        <taxon>Bacillati</taxon>
        <taxon>Actinomycetota</taxon>
        <taxon>Actinomycetes</taxon>
        <taxon>Mycobacteriales</taxon>
        <taxon>Mycobacteriaceae</taxon>
        <taxon>Mycolicibacterium</taxon>
    </lineage>
</organism>
<gene>
    <name evidence="2" type="ORF">AWC31_25880</name>
</gene>
<accession>A0A1X2F870</accession>
<comment type="caution">
    <text evidence="2">The sequence shown here is derived from an EMBL/GenBank/DDBJ whole genome shotgun (WGS) entry which is preliminary data.</text>
</comment>
<dbReference type="AlphaFoldDB" id="A0A1X2F870"/>
<sequence>MPRFPRLCSVFGVDIADLDAPAVHSAIQRGEVEDLDLDWKEADYPKDKNFEIAKDVAALANTRGGVIIIGVRENSSGRAVEAKPFKVSPKSSERVSQALGNRVSPLLHEVDIREIPAGDGLGYLLITVPHSSDAPHAVRDHPDGPLHYPIRLGRTTHYLSEYEVAARYRDRQASAAESIDRLDTIHAEGVSRIALFLAPWLAVSIVPRGRGERGVGSAALASEQSFIQRWPREFPPYAQTCFHEHQTKLIPGIRRAIATQTRPYNGLSKHPHAELHYDGGGFAASFFASPPPDTRSVSNNPDEIRQDHMEHLLLELLLFLSHRAIDCGASGECLIKAQQLLPQQTGPHDVPMRTRVMAPERTPKRYLEDSVDYFQPEGSLVLGGRQTHAASVSASLDELTAQTPRATVIAAHALAADILGEFGVVEPMLLRPDGSLRLTNASSPLMENLQQWGLSRGLEITAPKNHP</sequence>
<evidence type="ECO:0000313" key="3">
    <source>
        <dbReference type="Proteomes" id="UP000193964"/>
    </source>
</evidence>
<evidence type="ECO:0000259" key="1">
    <source>
        <dbReference type="Pfam" id="PF04326"/>
    </source>
</evidence>
<dbReference type="InterPro" id="IPR007421">
    <property type="entry name" value="Schlafen_AlbA_2_dom"/>
</dbReference>
<dbReference type="EMBL" id="LQQA01000015">
    <property type="protein sequence ID" value="ORX14615.1"/>
    <property type="molecule type" value="Genomic_DNA"/>
</dbReference>